<dbReference type="Proteomes" id="UP000275078">
    <property type="component" value="Unassembled WGS sequence"/>
</dbReference>
<keyword evidence="2" id="KW-0812">Transmembrane</keyword>
<evidence type="ECO:0000313" key="3">
    <source>
        <dbReference type="EMBL" id="RPA78063.1"/>
    </source>
</evidence>
<sequence length="386" mass="42361">MSLLSITESITASSARAFPITGSSSNVAKAPGFVCTGNFDTVQPLGQELPSCRAGSAYDSVFKGARDRCYEVKKEDARAAGWNQWPHGRNFNKGNCEEHCSNLYDNTFITNLNKCWKAECEDHDSAGNRAFLEYIRDADIKGICEPLGIKEKEPSADSEKWMQCTLLPDDFHYDLQKISPNKAIMPQCGEMVSYYPLAQAQEKCMNLTIPSDEERKLNGWYPRGLGKEQCADLCEMVYNGTALDLIWKCFDGRCTDARDGKYEALNDYYLEGVTKDLTVKHLCQHHQVGIMGAARPSPSKCWKYASSTSTEAVEISCDEAEAILTGKQEKEEAPVDGEKTTEDKEPGKSDADGLGGKKASVILAVVFGAVIAANGALMFNIVVTGT</sequence>
<feature type="compositionally biased region" description="Basic and acidic residues" evidence="1">
    <location>
        <begin position="327"/>
        <end position="351"/>
    </location>
</feature>
<keyword evidence="4" id="KW-1185">Reference proteome</keyword>
<keyword evidence="2" id="KW-0472">Membrane</keyword>
<feature type="region of interest" description="Disordered" evidence="1">
    <location>
        <begin position="327"/>
        <end position="353"/>
    </location>
</feature>
<evidence type="ECO:0000256" key="2">
    <source>
        <dbReference type="SAM" id="Phobius"/>
    </source>
</evidence>
<evidence type="ECO:0000256" key="1">
    <source>
        <dbReference type="SAM" id="MobiDB-lite"/>
    </source>
</evidence>
<dbReference type="AlphaFoldDB" id="A0A3N4HW21"/>
<proteinExistence type="predicted"/>
<name>A0A3N4HW21_ASCIM</name>
<organism evidence="3 4">
    <name type="scientific">Ascobolus immersus RN42</name>
    <dbReference type="NCBI Taxonomy" id="1160509"/>
    <lineage>
        <taxon>Eukaryota</taxon>
        <taxon>Fungi</taxon>
        <taxon>Dikarya</taxon>
        <taxon>Ascomycota</taxon>
        <taxon>Pezizomycotina</taxon>
        <taxon>Pezizomycetes</taxon>
        <taxon>Pezizales</taxon>
        <taxon>Ascobolaceae</taxon>
        <taxon>Ascobolus</taxon>
    </lineage>
</organism>
<feature type="transmembrane region" description="Helical" evidence="2">
    <location>
        <begin position="361"/>
        <end position="383"/>
    </location>
</feature>
<gene>
    <name evidence="3" type="ORF">BJ508DRAFT_378486</name>
</gene>
<accession>A0A3N4HW21</accession>
<protein>
    <submittedName>
        <fullName evidence="3">Uncharacterized protein</fullName>
    </submittedName>
</protein>
<evidence type="ECO:0000313" key="4">
    <source>
        <dbReference type="Proteomes" id="UP000275078"/>
    </source>
</evidence>
<reference evidence="3 4" key="1">
    <citation type="journal article" date="2018" name="Nat. Ecol. Evol.">
        <title>Pezizomycetes genomes reveal the molecular basis of ectomycorrhizal truffle lifestyle.</title>
        <authorList>
            <person name="Murat C."/>
            <person name="Payen T."/>
            <person name="Noel B."/>
            <person name="Kuo A."/>
            <person name="Morin E."/>
            <person name="Chen J."/>
            <person name="Kohler A."/>
            <person name="Krizsan K."/>
            <person name="Balestrini R."/>
            <person name="Da Silva C."/>
            <person name="Montanini B."/>
            <person name="Hainaut M."/>
            <person name="Levati E."/>
            <person name="Barry K.W."/>
            <person name="Belfiori B."/>
            <person name="Cichocki N."/>
            <person name="Clum A."/>
            <person name="Dockter R.B."/>
            <person name="Fauchery L."/>
            <person name="Guy J."/>
            <person name="Iotti M."/>
            <person name="Le Tacon F."/>
            <person name="Lindquist E.A."/>
            <person name="Lipzen A."/>
            <person name="Malagnac F."/>
            <person name="Mello A."/>
            <person name="Molinier V."/>
            <person name="Miyauchi S."/>
            <person name="Poulain J."/>
            <person name="Riccioni C."/>
            <person name="Rubini A."/>
            <person name="Sitrit Y."/>
            <person name="Splivallo R."/>
            <person name="Traeger S."/>
            <person name="Wang M."/>
            <person name="Zifcakova L."/>
            <person name="Wipf D."/>
            <person name="Zambonelli A."/>
            <person name="Paolocci F."/>
            <person name="Nowrousian M."/>
            <person name="Ottonello S."/>
            <person name="Baldrian P."/>
            <person name="Spatafora J.W."/>
            <person name="Henrissat B."/>
            <person name="Nagy L.G."/>
            <person name="Aury J.M."/>
            <person name="Wincker P."/>
            <person name="Grigoriev I.V."/>
            <person name="Bonfante P."/>
            <person name="Martin F.M."/>
        </authorList>
    </citation>
    <scope>NUCLEOTIDE SEQUENCE [LARGE SCALE GENOMIC DNA]</scope>
    <source>
        <strain evidence="3 4">RN42</strain>
    </source>
</reference>
<dbReference type="EMBL" id="ML119716">
    <property type="protein sequence ID" value="RPA78063.1"/>
    <property type="molecule type" value="Genomic_DNA"/>
</dbReference>
<keyword evidence="2" id="KW-1133">Transmembrane helix</keyword>